<dbReference type="SUPFAM" id="SSF46785">
    <property type="entry name" value="Winged helix' DNA-binding domain"/>
    <property type="match status" value="1"/>
</dbReference>
<feature type="domain" description="PRD" evidence="8">
    <location>
        <begin position="200"/>
        <end position="305"/>
    </location>
</feature>
<dbReference type="SUPFAM" id="SSF63520">
    <property type="entry name" value="PTS-regulatory domain, PRD"/>
    <property type="match status" value="1"/>
</dbReference>
<dbReference type="InterPro" id="IPR013011">
    <property type="entry name" value="PTS_EIIB_2"/>
</dbReference>
<dbReference type="InterPro" id="IPR050661">
    <property type="entry name" value="BglG_antiterminators"/>
</dbReference>
<dbReference type="Gene3D" id="1.10.10.10">
    <property type="entry name" value="Winged helix-like DNA-binding domain superfamily/Winged helix DNA-binding domain"/>
    <property type="match status" value="2"/>
</dbReference>
<evidence type="ECO:0000256" key="5">
    <source>
        <dbReference type="ARBA" id="ARBA00023163"/>
    </source>
</evidence>
<name>A0A1S8KME2_9LACT</name>
<dbReference type="AlphaFoldDB" id="A0A1S8KME2"/>
<keyword evidence="2" id="KW-0677">Repeat</keyword>
<keyword evidence="3" id="KW-0805">Transcription regulation</keyword>
<feature type="domain" description="PTS EIIA type-2" evidence="6">
    <location>
        <begin position="541"/>
        <end position="687"/>
    </location>
</feature>
<evidence type="ECO:0000259" key="7">
    <source>
        <dbReference type="PROSITE" id="PS51099"/>
    </source>
</evidence>
<dbReference type="InterPro" id="IPR011608">
    <property type="entry name" value="PRD"/>
</dbReference>
<evidence type="ECO:0000256" key="1">
    <source>
        <dbReference type="ARBA" id="ARBA00022679"/>
    </source>
</evidence>
<evidence type="ECO:0000313" key="9">
    <source>
        <dbReference type="EMBL" id="OOL80655.1"/>
    </source>
</evidence>
<dbReference type="InterPro" id="IPR002178">
    <property type="entry name" value="PTS_EIIA_type-2_dom"/>
</dbReference>
<dbReference type="GO" id="GO:0006355">
    <property type="term" value="P:regulation of DNA-templated transcription"/>
    <property type="evidence" value="ECO:0007669"/>
    <property type="project" value="InterPro"/>
</dbReference>
<gene>
    <name evidence="9" type="ORF">BWX42_01645</name>
</gene>
<evidence type="ECO:0000256" key="4">
    <source>
        <dbReference type="ARBA" id="ARBA00023159"/>
    </source>
</evidence>
<reference evidence="9 10" key="1">
    <citation type="submission" date="2017-01" db="EMBL/GenBank/DDBJ databases">
        <title>Complete Genome Sequence of Dolosigranulum pigrum isolated from a Patient with interstitial lung disease.</title>
        <authorList>
            <person name="Mukhopadhyay R."/>
            <person name="Joaquin J."/>
            <person name="Hogue R."/>
            <person name="Fitzgerald S."/>
            <person name="Jospin G."/>
            <person name="Eisen J.A."/>
            <person name="Chaturvedi V."/>
        </authorList>
    </citation>
    <scope>NUCLEOTIDE SEQUENCE [LARGE SCALE GENOMIC DNA]</scope>
    <source>
        <strain evidence="9 10">15S00348</strain>
    </source>
</reference>
<dbReference type="GO" id="GO:0008982">
    <property type="term" value="F:protein-N(PI)-phosphohistidine-sugar phosphotransferase activity"/>
    <property type="evidence" value="ECO:0007669"/>
    <property type="project" value="InterPro"/>
</dbReference>
<evidence type="ECO:0000256" key="3">
    <source>
        <dbReference type="ARBA" id="ARBA00023015"/>
    </source>
</evidence>
<dbReference type="InterPro" id="IPR007737">
    <property type="entry name" value="Mga_HTH"/>
</dbReference>
<feature type="domain" description="PTS EIIB type-2" evidence="7">
    <location>
        <begin position="418"/>
        <end position="507"/>
    </location>
</feature>
<sequence>MYLSKREKLLLTLLMNQPSGVTVSFLIEKLDVSRRTVYRELSNAEETLNNFGLKLVKDAKGYIISGDKENLDKLRNSISEKKLLDDFSKKQRQRILIIKLLLAEDELKIDGLAIDLGVSASTIQSDLQSIEQMFQEYKIEVERRKSLGIIAHADEISLRLIISGLISIEFNEFNFFRLFDEANNIIEERYHSLSNVFLEVIDQKALEISFKSIRQYEKFRFDEVTDTQLQNLIILLALTAMRIKGGHTIKYQDNKIKQKREKNKVLAEYLLDELTLQYSNFIVTEEEINFLTSQIEGLNVPLKHEFSESYDINLIYKTRELIRSVSDEMNRDLREDKALYNDLLAHINASLSRDQSPIYKKSNPLLDKIYYEFTELSHVVEKHLKRLFLDIDFHANDVLYIVIHFASAFERTAEINDLSILIVCSSGVGTAKILESRLVKNIPEINAVDISTVSNLYKHNFEEYDLILSTIFLNGFEQEYKVVTPLIMDDEMENIKTIIAQKISYKQSHRKVVSRNTNTIQSLDQFDEFNNFYRRTSIINAILHSFNVKTIKNKPSIRDMLEYICSNLEEEIILEQEPVVQKLERRLNQAPIGIPDTQMALFHCIDSGIKQPFFSIYDLEEPINIQDMSHSNMKLTRVLLMLGPEPIDEMAQEILGTISGSIVENQSNLQLFNEGSREVLEQFISQLFLSILKN</sequence>
<evidence type="ECO:0000256" key="2">
    <source>
        <dbReference type="ARBA" id="ARBA00022737"/>
    </source>
</evidence>
<dbReference type="PROSITE" id="PS51372">
    <property type="entry name" value="PRD_2"/>
    <property type="match status" value="2"/>
</dbReference>
<accession>A0A1S8KME2</accession>
<dbReference type="PROSITE" id="PS51094">
    <property type="entry name" value="PTS_EIIA_TYPE_2"/>
    <property type="match status" value="1"/>
</dbReference>
<dbReference type="Gene3D" id="3.40.50.2300">
    <property type="match status" value="1"/>
</dbReference>
<evidence type="ECO:0000259" key="6">
    <source>
        <dbReference type="PROSITE" id="PS51094"/>
    </source>
</evidence>
<organism evidence="9 10">
    <name type="scientific">Dolosigranulum pigrum</name>
    <dbReference type="NCBI Taxonomy" id="29394"/>
    <lineage>
        <taxon>Bacteria</taxon>
        <taxon>Bacillati</taxon>
        <taxon>Bacillota</taxon>
        <taxon>Bacilli</taxon>
        <taxon>Lactobacillales</taxon>
        <taxon>Carnobacteriaceae</taxon>
        <taxon>Dolosigranulum</taxon>
    </lineage>
</organism>
<dbReference type="EMBL" id="MUYF01000003">
    <property type="protein sequence ID" value="OOL80655.1"/>
    <property type="molecule type" value="Genomic_DNA"/>
</dbReference>
<dbReference type="SUPFAM" id="SSF52794">
    <property type="entry name" value="PTS system IIB component-like"/>
    <property type="match status" value="1"/>
</dbReference>
<dbReference type="Gene3D" id="1.10.1790.10">
    <property type="entry name" value="PRD domain"/>
    <property type="match status" value="1"/>
</dbReference>
<dbReference type="CDD" id="cd05568">
    <property type="entry name" value="PTS_IIB_bgl_like"/>
    <property type="match status" value="1"/>
</dbReference>
<dbReference type="PANTHER" id="PTHR30185">
    <property type="entry name" value="CRYPTIC BETA-GLUCOSIDE BGL OPERON ANTITERMINATOR"/>
    <property type="match status" value="1"/>
</dbReference>
<feature type="domain" description="PRD" evidence="8">
    <location>
        <begin position="309"/>
        <end position="415"/>
    </location>
</feature>
<dbReference type="InterPro" id="IPR036388">
    <property type="entry name" value="WH-like_DNA-bd_sf"/>
</dbReference>
<dbReference type="Pfam" id="PF08279">
    <property type="entry name" value="HTH_11"/>
    <property type="match status" value="1"/>
</dbReference>
<dbReference type="SUPFAM" id="SSF55804">
    <property type="entry name" value="Phoshotransferase/anion transport protein"/>
    <property type="match status" value="1"/>
</dbReference>
<keyword evidence="1" id="KW-0808">Transferase</keyword>
<dbReference type="Pfam" id="PF00874">
    <property type="entry name" value="PRD"/>
    <property type="match status" value="1"/>
</dbReference>
<dbReference type="Pfam" id="PF00359">
    <property type="entry name" value="PTS_EIIA_2"/>
    <property type="match status" value="1"/>
</dbReference>
<dbReference type="InterPro" id="IPR036390">
    <property type="entry name" value="WH_DNA-bd_sf"/>
</dbReference>
<dbReference type="Pfam" id="PF05043">
    <property type="entry name" value="Mga"/>
    <property type="match status" value="1"/>
</dbReference>
<dbReference type="InterPro" id="IPR036634">
    <property type="entry name" value="PRD_sf"/>
</dbReference>
<dbReference type="InterPro" id="IPR013196">
    <property type="entry name" value="HTH_11"/>
</dbReference>
<comment type="caution">
    <text evidence="9">The sequence shown here is derived from an EMBL/GenBank/DDBJ whole genome shotgun (WGS) entry which is preliminary data.</text>
</comment>
<keyword evidence="5" id="KW-0804">Transcription</keyword>
<dbReference type="PROSITE" id="PS51099">
    <property type="entry name" value="PTS_EIIB_TYPE_2"/>
    <property type="match status" value="1"/>
</dbReference>
<dbReference type="Proteomes" id="UP000190409">
    <property type="component" value="Unassembled WGS sequence"/>
</dbReference>
<evidence type="ECO:0000313" key="10">
    <source>
        <dbReference type="Proteomes" id="UP000190409"/>
    </source>
</evidence>
<keyword evidence="4" id="KW-0010">Activator</keyword>
<dbReference type="PANTHER" id="PTHR30185:SF18">
    <property type="entry name" value="TRANSCRIPTIONAL REGULATOR MTLR"/>
    <property type="match status" value="1"/>
</dbReference>
<protein>
    <submittedName>
        <fullName evidence="9">Uncharacterized protein</fullName>
    </submittedName>
</protein>
<proteinExistence type="predicted"/>
<dbReference type="GO" id="GO:0009401">
    <property type="term" value="P:phosphoenolpyruvate-dependent sugar phosphotransferase system"/>
    <property type="evidence" value="ECO:0007669"/>
    <property type="project" value="InterPro"/>
</dbReference>
<dbReference type="Gene3D" id="3.40.930.10">
    <property type="entry name" value="Mannitol-specific EII, Chain A"/>
    <property type="match status" value="1"/>
</dbReference>
<dbReference type="InterPro" id="IPR036095">
    <property type="entry name" value="PTS_EIIB-like_sf"/>
</dbReference>
<evidence type="ECO:0000259" key="8">
    <source>
        <dbReference type="PROSITE" id="PS51372"/>
    </source>
</evidence>
<dbReference type="InterPro" id="IPR016152">
    <property type="entry name" value="PTrfase/Anion_transptr"/>
</dbReference>